<keyword evidence="3 5" id="KW-0663">Pyridoxal phosphate</keyword>
<evidence type="ECO:0000256" key="3">
    <source>
        <dbReference type="ARBA" id="ARBA00022898"/>
    </source>
</evidence>
<organism evidence="8 9">
    <name type="scientific">Dialister invisus</name>
    <dbReference type="NCBI Taxonomy" id="218538"/>
    <lineage>
        <taxon>Bacteria</taxon>
        <taxon>Bacillati</taxon>
        <taxon>Bacillota</taxon>
        <taxon>Negativicutes</taxon>
        <taxon>Veillonellales</taxon>
        <taxon>Veillonellaceae</taxon>
        <taxon>Dialister</taxon>
    </lineage>
</organism>
<dbReference type="GO" id="GO:0004795">
    <property type="term" value="F:threonine synthase activity"/>
    <property type="evidence" value="ECO:0007669"/>
    <property type="project" value="UniProtKB-UniRule"/>
</dbReference>
<dbReference type="CDD" id="cd01560">
    <property type="entry name" value="Thr-synth_2"/>
    <property type="match status" value="1"/>
</dbReference>
<dbReference type="Gene3D" id="3.40.50.1100">
    <property type="match status" value="2"/>
</dbReference>
<evidence type="ECO:0000259" key="6">
    <source>
        <dbReference type="Pfam" id="PF00291"/>
    </source>
</evidence>
<dbReference type="InterPro" id="IPR037158">
    <property type="entry name" value="Thr_synth_N_sf"/>
</dbReference>
<feature type="domain" description="Tryptophan synthase beta chain-like PALP" evidence="6">
    <location>
        <begin position="104"/>
        <end position="423"/>
    </location>
</feature>
<dbReference type="PANTHER" id="PTHR43515">
    <property type="entry name" value="THREONINE SYNTHASE-LIKE 1"/>
    <property type="match status" value="1"/>
</dbReference>
<dbReference type="Proteomes" id="UP000757890">
    <property type="component" value="Unassembled WGS sequence"/>
</dbReference>
<comment type="similarity">
    <text evidence="2">Belongs to the threonine synthase family.</text>
</comment>
<dbReference type="EC" id="4.2.3.1" evidence="4"/>
<proteinExistence type="inferred from homology"/>
<keyword evidence="8" id="KW-0456">Lyase</keyword>
<comment type="cofactor">
    <cofactor evidence="1 5">
        <name>pyridoxal 5'-phosphate</name>
        <dbReference type="ChEBI" id="CHEBI:597326"/>
    </cofactor>
</comment>
<reference evidence="8" key="1">
    <citation type="submission" date="2020-04" db="EMBL/GenBank/DDBJ databases">
        <title>Deep metagenomics examines the oral microbiome during advanced dental caries in children, revealing novel taxa and co-occurrences with host molecules.</title>
        <authorList>
            <person name="Baker J.L."/>
            <person name="Morton J.T."/>
            <person name="Dinis M."/>
            <person name="Alvarez R."/>
            <person name="Tran N.C."/>
            <person name="Knight R."/>
            <person name="Edlund A."/>
        </authorList>
    </citation>
    <scope>NUCLEOTIDE SEQUENCE</scope>
    <source>
        <strain evidence="8">JCVI_32_bin.14</strain>
    </source>
</reference>
<feature type="modified residue" description="N6-(pyridoxal phosphate)lysine" evidence="5">
    <location>
        <position position="110"/>
    </location>
</feature>
<dbReference type="AlphaFoldDB" id="A0A930FNX0"/>
<dbReference type="GO" id="GO:0005737">
    <property type="term" value="C:cytoplasm"/>
    <property type="evidence" value="ECO:0007669"/>
    <property type="project" value="TreeGrafter"/>
</dbReference>
<evidence type="ECO:0000259" key="7">
    <source>
        <dbReference type="Pfam" id="PF14821"/>
    </source>
</evidence>
<dbReference type="InterPro" id="IPR001926">
    <property type="entry name" value="TrpB-like_PALP"/>
</dbReference>
<evidence type="ECO:0000313" key="8">
    <source>
        <dbReference type="EMBL" id="MBF1128896.1"/>
    </source>
</evidence>
<dbReference type="Pfam" id="PF00291">
    <property type="entry name" value="PALP"/>
    <property type="match status" value="1"/>
</dbReference>
<evidence type="ECO:0000256" key="4">
    <source>
        <dbReference type="NCBIfam" id="TIGR00260"/>
    </source>
</evidence>
<dbReference type="InterPro" id="IPR036052">
    <property type="entry name" value="TrpB-like_PALP_sf"/>
</dbReference>
<evidence type="ECO:0000256" key="5">
    <source>
        <dbReference type="PIRSR" id="PIRSR604450-51"/>
    </source>
</evidence>
<dbReference type="InterPro" id="IPR004450">
    <property type="entry name" value="Thr_synthase-like"/>
</dbReference>
<dbReference type="PANTHER" id="PTHR43515:SF1">
    <property type="entry name" value="THREONINE SYNTHASE-LIKE 1"/>
    <property type="match status" value="1"/>
</dbReference>
<protein>
    <recommendedName>
        <fullName evidence="4">Threonine synthase</fullName>
        <ecNumber evidence="4">4.2.3.1</ecNumber>
    </recommendedName>
</protein>
<dbReference type="Pfam" id="PF14821">
    <property type="entry name" value="Thr_synth_N"/>
    <property type="match status" value="1"/>
</dbReference>
<accession>A0A930FNX0</accession>
<dbReference type="NCBIfam" id="TIGR00260">
    <property type="entry name" value="thrC"/>
    <property type="match status" value="1"/>
</dbReference>
<dbReference type="Gene3D" id="3.90.1380.10">
    <property type="entry name" value="Threonine synthase, N-terminal domain"/>
    <property type="match status" value="1"/>
</dbReference>
<evidence type="ECO:0000313" key="9">
    <source>
        <dbReference type="Proteomes" id="UP000757890"/>
    </source>
</evidence>
<evidence type="ECO:0000256" key="2">
    <source>
        <dbReference type="ARBA" id="ARBA00005517"/>
    </source>
</evidence>
<sequence length="502" mass="56419">MRYRSTRSEEKISAPQALLQGLAKDGGLYVPEMLPVPFIEYNSLKDLSYKELASFVLKRFLTDIPENDLKKLTDAAYTGTFAAKEIVPVKRMTDAFSVAEMFYGRTCAFKDLALSLFPYLLVWAKAQENDGKQILILTATSGDTGKAALEGFRDIPDINIMVFYPSDGVSPLQKDQMQKQSGNNVRVAGIDGNFDDAQSALKRIFMSGLRKEASEKGVLFSSANSINIGRLLPQIIYYVWIWLQLRKNHSIGENERFNVVVPTGNFGNILAGWMAKEIGVPLGQLICASNENKVLTDFFETGVYDINREFYLTESPSMDILISSNFERFLYYVLGSADKVAAAMKALNKEGRYAISEEELADALGEITGGWASSEDMKRAMKAVYESYDYLMDPHTAVAYAVYHRLRREGKIERHSHTVIISTAHPYKFPGIVAEILGLDETGTPYDVLRRIEKKTGIPIPFQLGDLEMKEKRFIDTIGKDDVADAVSEYMDDIMNIRMRNE</sequence>
<feature type="domain" description="Threonine synthase N-terminal" evidence="7">
    <location>
        <begin position="2"/>
        <end position="77"/>
    </location>
</feature>
<comment type="caution">
    <text evidence="8">The sequence shown here is derived from an EMBL/GenBank/DDBJ whole genome shotgun (WGS) entry which is preliminary data.</text>
</comment>
<dbReference type="InterPro" id="IPR029144">
    <property type="entry name" value="Thr_synth_N"/>
</dbReference>
<dbReference type="SUPFAM" id="SSF53686">
    <property type="entry name" value="Tryptophan synthase beta subunit-like PLP-dependent enzymes"/>
    <property type="match status" value="1"/>
</dbReference>
<gene>
    <name evidence="8" type="ORF">HXL70_02495</name>
</gene>
<dbReference type="GO" id="GO:0009088">
    <property type="term" value="P:threonine biosynthetic process"/>
    <property type="evidence" value="ECO:0007669"/>
    <property type="project" value="UniProtKB-UniRule"/>
</dbReference>
<dbReference type="EMBL" id="JABZMK010000005">
    <property type="protein sequence ID" value="MBF1128896.1"/>
    <property type="molecule type" value="Genomic_DNA"/>
</dbReference>
<evidence type="ECO:0000256" key="1">
    <source>
        <dbReference type="ARBA" id="ARBA00001933"/>
    </source>
</evidence>
<name>A0A930FNX0_9FIRM</name>